<dbReference type="InterPro" id="IPR029479">
    <property type="entry name" value="Nitroreductase"/>
</dbReference>
<gene>
    <name evidence="2" type="ORF">AWB70_05116</name>
</gene>
<dbReference type="InterPro" id="IPR000415">
    <property type="entry name" value="Nitroreductase-like"/>
</dbReference>
<proteinExistence type="predicted"/>
<dbReference type="GO" id="GO:0016491">
    <property type="term" value="F:oxidoreductase activity"/>
    <property type="evidence" value="ECO:0007669"/>
    <property type="project" value="InterPro"/>
</dbReference>
<evidence type="ECO:0000313" key="2">
    <source>
        <dbReference type="EMBL" id="SAL57851.1"/>
    </source>
</evidence>
<dbReference type="RefSeq" id="WP_045450543.1">
    <property type="nucleotide sequence ID" value="NZ_AP014576.1"/>
</dbReference>
<name>A0A158IP25_CABCO</name>
<sequence length="220" mass="23773">MAKPLFRIGAVLNAPSPRPLDKPPRAVVDLPRPQRFGGMPLLDALAARRTSRDFSDEPVNLDLLSELLWAANGINRDAEGGRTAPSALGGYEIDIYVLLATGSYRYEPDGHRLVLAAPFDLRATTGYQDFLSYAPVDLVFVADLNRMQDVPARQRESFAYASAGAIVQNVYLYCASAGLAAGARGWMNRTALAVNLKLPTGSTPVLAQTVGHFARTQSAR</sequence>
<feature type="domain" description="Nitroreductase" evidence="1">
    <location>
        <begin position="46"/>
        <end position="212"/>
    </location>
</feature>
<dbReference type="CDD" id="cd02142">
    <property type="entry name" value="McbC_SagB-like_oxidoreductase"/>
    <property type="match status" value="1"/>
</dbReference>
<accession>A0A158IP25</accession>
<dbReference type="SUPFAM" id="SSF55469">
    <property type="entry name" value="FMN-dependent nitroreductase-like"/>
    <property type="match status" value="1"/>
</dbReference>
<organism evidence="2 3">
    <name type="scientific">Caballeronia cordobensis</name>
    <name type="common">Burkholderia cordobensis</name>
    <dbReference type="NCBI Taxonomy" id="1353886"/>
    <lineage>
        <taxon>Bacteria</taxon>
        <taxon>Pseudomonadati</taxon>
        <taxon>Pseudomonadota</taxon>
        <taxon>Betaproteobacteria</taxon>
        <taxon>Burkholderiales</taxon>
        <taxon>Burkholderiaceae</taxon>
        <taxon>Caballeronia</taxon>
    </lineage>
</organism>
<dbReference type="PANTHER" id="PTHR43745">
    <property type="entry name" value="NITROREDUCTASE MJ1384-RELATED"/>
    <property type="match status" value="1"/>
</dbReference>
<dbReference type="Gene3D" id="3.40.109.10">
    <property type="entry name" value="NADH Oxidase"/>
    <property type="match status" value="1"/>
</dbReference>
<dbReference type="EMBL" id="FCNY02000014">
    <property type="protein sequence ID" value="SAL57851.1"/>
    <property type="molecule type" value="Genomic_DNA"/>
</dbReference>
<evidence type="ECO:0000259" key="1">
    <source>
        <dbReference type="Pfam" id="PF00881"/>
    </source>
</evidence>
<dbReference type="PANTHER" id="PTHR43745:SF2">
    <property type="entry name" value="NITROREDUCTASE MJ1384-RELATED"/>
    <property type="match status" value="1"/>
</dbReference>
<dbReference type="Pfam" id="PF00881">
    <property type="entry name" value="Nitroreductase"/>
    <property type="match status" value="1"/>
</dbReference>
<dbReference type="Proteomes" id="UP000054740">
    <property type="component" value="Unassembled WGS sequence"/>
</dbReference>
<evidence type="ECO:0000313" key="3">
    <source>
        <dbReference type="Proteomes" id="UP000054740"/>
    </source>
</evidence>
<protein>
    <submittedName>
        <fullName evidence="2">Nitroreductase</fullName>
    </submittedName>
</protein>
<dbReference type="InterPro" id="IPR052544">
    <property type="entry name" value="Bacteriocin_Proc_Enz"/>
</dbReference>
<reference evidence="3" key="1">
    <citation type="submission" date="2016-01" db="EMBL/GenBank/DDBJ databases">
        <authorList>
            <person name="Peeters C."/>
        </authorList>
    </citation>
    <scope>NUCLEOTIDE SEQUENCE [LARGE SCALE GENOMIC DNA]</scope>
</reference>
<keyword evidence="3" id="KW-1185">Reference proteome</keyword>
<dbReference type="AlphaFoldDB" id="A0A158IP25"/>